<proteinExistence type="predicted"/>
<reference evidence="2" key="1">
    <citation type="submission" date="2016-11" db="UniProtKB">
        <authorList>
            <consortium name="WormBaseParasite"/>
        </authorList>
    </citation>
    <scope>IDENTIFICATION</scope>
    <source>
        <strain evidence="2">KR3021</strain>
    </source>
</reference>
<evidence type="ECO:0000313" key="2">
    <source>
        <dbReference type="WBParaSite" id="RSKR_0000387950.1"/>
    </source>
</evidence>
<dbReference type="Proteomes" id="UP000095286">
    <property type="component" value="Unplaced"/>
</dbReference>
<evidence type="ECO:0000313" key="1">
    <source>
        <dbReference type="Proteomes" id="UP000095286"/>
    </source>
</evidence>
<organism evidence="1 2">
    <name type="scientific">Rhabditophanes sp. KR3021</name>
    <dbReference type="NCBI Taxonomy" id="114890"/>
    <lineage>
        <taxon>Eukaryota</taxon>
        <taxon>Metazoa</taxon>
        <taxon>Ecdysozoa</taxon>
        <taxon>Nematoda</taxon>
        <taxon>Chromadorea</taxon>
        <taxon>Rhabditida</taxon>
        <taxon>Tylenchina</taxon>
        <taxon>Panagrolaimomorpha</taxon>
        <taxon>Strongyloidoidea</taxon>
        <taxon>Alloionematidae</taxon>
        <taxon>Rhabditophanes</taxon>
    </lineage>
</organism>
<name>A0AC35TSJ3_9BILA</name>
<protein>
    <submittedName>
        <fullName evidence="2">Kelch domain-containing protein</fullName>
    </submittedName>
</protein>
<sequence>MGSKRIRCASGLVCNPSLLFDKDDNKLFRCSHSCTSNSDCFDGLNEVTCNLCGKDGATYKKASYCRFNVIKNCIKNNQCTNEIGGNGIFGGGDNNKSVFYYNVKNQNTGESAPPKNSKRFHTSQRIKDTAFVFGGNQNTKIEKFNINTSIRETITFEMPSLRYHLSSITIDNKIFAIGGQTNNISTNSVDFEIEKMTWIKSGSLCESVSKHDSVILNGVIYVTPGQYFYNIQREGKFTLLKESPIKAFSSAVSLFNENILCCGGYDGNNKLSSCRLYNSVANDWRNIERLPVKLKYGSSVETTDSIIHFGGYDEKYIINEIYIYSRTDKKWSKSNKRLPKSNYGSSKIVV</sequence>
<accession>A0AC35TSJ3</accession>
<dbReference type="WBParaSite" id="RSKR_0000387950.1">
    <property type="protein sequence ID" value="RSKR_0000387950.1"/>
    <property type="gene ID" value="RSKR_0000387950"/>
</dbReference>